<reference evidence="4 5" key="1">
    <citation type="submission" date="2018-08" db="EMBL/GenBank/DDBJ databases">
        <title>Pallidiluteibacterium maritimus gen. nov., sp. nov., isolated from coastal sediment.</title>
        <authorList>
            <person name="Zhou L.Y."/>
        </authorList>
    </citation>
    <scope>NUCLEOTIDE SEQUENCE [LARGE SCALE GENOMIC DNA]</scope>
    <source>
        <strain evidence="4 5">XSD2</strain>
    </source>
</reference>
<feature type="transmembrane region" description="Helical" evidence="1">
    <location>
        <begin position="45"/>
        <end position="64"/>
    </location>
</feature>
<gene>
    <name evidence="4" type="ORF">D1614_14520</name>
</gene>
<dbReference type="GO" id="GO:0000155">
    <property type="term" value="F:phosphorelay sensor kinase activity"/>
    <property type="evidence" value="ECO:0007669"/>
    <property type="project" value="InterPro"/>
</dbReference>
<dbReference type="InterPro" id="IPR010559">
    <property type="entry name" value="Sig_transdc_His_kin_internal"/>
</dbReference>
<evidence type="ECO:0000259" key="2">
    <source>
        <dbReference type="Pfam" id="PF06580"/>
    </source>
</evidence>
<feature type="transmembrane region" description="Helical" evidence="1">
    <location>
        <begin position="12"/>
        <end position="33"/>
    </location>
</feature>
<protein>
    <submittedName>
        <fullName evidence="4">GHKL domain-containing protein</fullName>
    </submittedName>
</protein>
<evidence type="ECO:0000313" key="4">
    <source>
        <dbReference type="EMBL" id="RIJ47332.1"/>
    </source>
</evidence>
<dbReference type="PANTHER" id="PTHR34220">
    <property type="entry name" value="SENSOR HISTIDINE KINASE YPDA"/>
    <property type="match status" value="1"/>
</dbReference>
<dbReference type="RefSeq" id="WP_119438689.1">
    <property type="nucleotide sequence ID" value="NZ_QWGR01000008.1"/>
</dbReference>
<dbReference type="Pfam" id="PF14501">
    <property type="entry name" value="HATPase_c_5"/>
    <property type="match status" value="1"/>
</dbReference>
<keyword evidence="5" id="KW-1185">Reference proteome</keyword>
<dbReference type="InterPro" id="IPR050640">
    <property type="entry name" value="Bact_2-comp_sensor_kinase"/>
</dbReference>
<feature type="transmembrane region" description="Helical" evidence="1">
    <location>
        <begin position="76"/>
        <end position="99"/>
    </location>
</feature>
<organism evidence="4 5">
    <name type="scientific">Maribellus luteus</name>
    <dbReference type="NCBI Taxonomy" id="2305463"/>
    <lineage>
        <taxon>Bacteria</taxon>
        <taxon>Pseudomonadati</taxon>
        <taxon>Bacteroidota</taxon>
        <taxon>Bacteroidia</taxon>
        <taxon>Marinilabiliales</taxon>
        <taxon>Prolixibacteraceae</taxon>
        <taxon>Maribellus</taxon>
    </lineage>
</organism>
<evidence type="ECO:0000313" key="5">
    <source>
        <dbReference type="Proteomes" id="UP000265926"/>
    </source>
</evidence>
<dbReference type="AlphaFoldDB" id="A0A399SXG3"/>
<evidence type="ECO:0000256" key="1">
    <source>
        <dbReference type="SAM" id="Phobius"/>
    </source>
</evidence>
<dbReference type="EMBL" id="QWGR01000008">
    <property type="protein sequence ID" value="RIJ47332.1"/>
    <property type="molecule type" value="Genomic_DNA"/>
</dbReference>
<evidence type="ECO:0000259" key="3">
    <source>
        <dbReference type="Pfam" id="PF14501"/>
    </source>
</evidence>
<feature type="domain" description="Sensor histidine kinase NatK-like C-terminal" evidence="3">
    <location>
        <begin position="259"/>
        <end position="323"/>
    </location>
</feature>
<dbReference type="GO" id="GO:0016020">
    <property type="term" value="C:membrane"/>
    <property type="evidence" value="ECO:0007669"/>
    <property type="project" value="InterPro"/>
</dbReference>
<keyword evidence="1" id="KW-0472">Membrane</keyword>
<keyword evidence="1" id="KW-0812">Transmembrane</keyword>
<dbReference type="PANTHER" id="PTHR34220:SF7">
    <property type="entry name" value="SENSOR HISTIDINE KINASE YPDA"/>
    <property type="match status" value="1"/>
</dbReference>
<dbReference type="Proteomes" id="UP000265926">
    <property type="component" value="Unassembled WGS sequence"/>
</dbReference>
<dbReference type="InterPro" id="IPR032834">
    <property type="entry name" value="NatK-like_C"/>
</dbReference>
<feature type="domain" description="Signal transduction histidine kinase internal region" evidence="2">
    <location>
        <begin position="160"/>
        <end position="238"/>
    </location>
</feature>
<dbReference type="Gene3D" id="3.30.565.10">
    <property type="entry name" value="Histidine kinase-like ATPase, C-terminal domain"/>
    <property type="match status" value="1"/>
</dbReference>
<dbReference type="Pfam" id="PF06580">
    <property type="entry name" value="His_kinase"/>
    <property type="match status" value="1"/>
</dbReference>
<accession>A0A399SXG3</accession>
<keyword evidence="1" id="KW-1133">Transmembrane helix</keyword>
<feature type="transmembrane region" description="Helical" evidence="1">
    <location>
        <begin position="119"/>
        <end position="137"/>
    </location>
</feature>
<comment type="caution">
    <text evidence="4">The sequence shown here is derived from an EMBL/GenBank/DDBJ whole genome shotgun (WGS) entry which is preliminary data.</text>
</comment>
<dbReference type="InterPro" id="IPR036890">
    <property type="entry name" value="HATPase_C_sf"/>
</dbReference>
<proteinExistence type="predicted"/>
<name>A0A399SXG3_9BACT</name>
<sequence length="351" mass="41002">MSERILNKRNYIIGHVVFWIISASFFCIIFYFNSKSFNTSLVAKAIITNIGFAASVYINLYVLIPRFLKKKSYIFYFFWLIVTLSASSLLVQLIIVYPLRNVLHVSEEFASFNTNTHSAFFFVTLIYVGIFSFFKMVKDWIAMQDLNFKLAKIEKQKLEAELTTLKGQLNPHFLFNSLNNIYSLALVKSDKVPELILKLSDLMRHIIYESREDFISLQKEIEFVDNFIALQKIRVSDQTSIIYEKIGDVPSARIAPLLFEPFIDNAFKHGIPGDIDKDYIRISFDFQQDSSVVFHIENNYSEVEKWNTKHSGIGLQNVKQRLSLLYKKDEFKLDIKREYPVFGVKLHLKLK</sequence>
<dbReference type="OrthoDB" id="9809908at2"/>